<name>A0A917HDF6_9SPHI</name>
<organism evidence="2 3">
    <name type="scientific">Parapedobacter pyrenivorans</name>
    <dbReference type="NCBI Taxonomy" id="1305674"/>
    <lineage>
        <taxon>Bacteria</taxon>
        <taxon>Pseudomonadati</taxon>
        <taxon>Bacteroidota</taxon>
        <taxon>Sphingobacteriia</taxon>
        <taxon>Sphingobacteriales</taxon>
        <taxon>Sphingobacteriaceae</taxon>
        <taxon>Parapedobacter</taxon>
    </lineage>
</organism>
<dbReference type="Proteomes" id="UP000660862">
    <property type="component" value="Unassembled WGS sequence"/>
</dbReference>
<dbReference type="RefSeq" id="WP_188504123.1">
    <property type="nucleotide sequence ID" value="NZ_BMER01000001.1"/>
</dbReference>
<dbReference type="AlphaFoldDB" id="A0A917HDF6"/>
<reference evidence="2" key="1">
    <citation type="journal article" date="2014" name="Int. J. Syst. Evol. Microbiol.">
        <title>Complete genome sequence of Corynebacterium casei LMG S-19264T (=DSM 44701T), isolated from a smear-ripened cheese.</title>
        <authorList>
            <consortium name="US DOE Joint Genome Institute (JGI-PGF)"/>
            <person name="Walter F."/>
            <person name="Albersmeier A."/>
            <person name="Kalinowski J."/>
            <person name="Ruckert C."/>
        </authorList>
    </citation>
    <scope>NUCLEOTIDE SEQUENCE</scope>
    <source>
        <strain evidence="2">CGMCC 1.12195</strain>
    </source>
</reference>
<protein>
    <submittedName>
        <fullName evidence="2">Uncharacterized protein</fullName>
    </submittedName>
</protein>
<evidence type="ECO:0000313" key="3">
    <source>
        <dbReference type="Proteomes" id="UP000660862"/>
    </source>
</evidence>
<proteinExistence type="predicted"/>
<sequence length="130" mass="13569">MKKSQFVFVCLLFFSVCTISFTGKDKVVDATPTAAANIYFYAGSGPSGASDPGAWSQIYSPPTHDMCPSGSGDYCLINFSGASYTLAEAVSLLTSYVNNSGGLSNKGPSFSVLDEFGQAAGITASQRSLF</sequence>
<gene>
    <name evidence="2" type="ORF">GCM10007415_02420</name>
</gene>
<accession>A0A917HDF6</accession>
<keyword evidence="1" id="KW-0732">Signal</keyword>
<feature type="chain" id="PRO_5038000285" evidence="1">
    <location>
        <begin position="23"/>
        <end position="130"/>
    </location>
</feature>
<reference evidence="2" key="2">
    <citation type="submission" date="2020-09" db="EMBL/GenBank/DDBJ databases">
        <authorList>
            <person name="Sun Q."/>
            <person name="Zhou Y."/>
        </authorList>
    </citation>
    <scope>NUCLEOTIDE SEQUENCE</scope>
    <source>
        <strain evidence="2">CGMCC 1.12195</strain>
    </source>
</reference>
<comment type="caution">
    <text evidence="2">The sequence shown here is derived from an EMBL/GenBank/DDBJ whole genome shotgun (WGS) entry which is preliminary data.</text>
</comment>
<evidence type="ECO:0000313" key="2">
    <source>
        <dbReference type="EMBL" id="GGG74455.1"/>
    </source>
</evidence>
<evidence type="ECO:0000256" key="1">
    <source>
        <dbReference type="SAM" id="SignalP"/>
    </source>
</evidence>
<keyword evidence="3" id="KW-1185">Reference proteome</keyword>
<dbReference type="EMBL" id="BMER01000001">
    <property type="protein sequence ID" value="GGG74455.1"/>
    <property type="molecule type" value="Genomic_DNA"/>
</dbReference>
<feature type="signal peptide" evidence="1">
    <location>
        <begin position="1"/>
        <end position="22"/>
    </location>
</feature>